<keyword evidence="2" id="KW-1185">Reference proteome</keyword>
<gene>
    <name evidence="1" type="ORF">ElyMa_000937900</name>
</gene>
<dbReference type="EMBL" id="BMAT01001907">
    <property type="protein sequence ID" value="GFR95200.1"/>
    <property type="molecule type" value="Genomic_DNA"/>
</dbReference>
<name>A0AAV4HCM5_9GAST</name>
<protein>
    <submittedName>
        <fullName evidence="1">Uncharacterized protein</fullName>
    </submittedName>
</protein>
<dbReference type="AlphaFoldDB" id="A0AAV4HCM5"/>
<comment type="caution">
    <text evidence="1">The sequence shown here is derived from an EMBL/GenBank/DDBJ whole genome shotgun (WGS) entry which is preliminary data.</text>
</comment>
<evidence type="ECO:0000313" key="2">
    <source>
        <dbReference type="Proteomes" id="UP000762676"/>
    </source>
</evidence>
<organism evidence="1 2">
    <name type="scientific">Elysia marginata</name>
    <dbReference type="NCBI Taxonomy" id="1093978"/>
    <lineage>
        <taxon>Eukaryota</taxon>
        <taxon>Metazoa</taxon>
        <taxon>Spiralia</taxon>
        <taxon>Lophotrochozoa</taxon>
        <taxon>Mollusca</taxon>
        <taxon>Gastropoda</taxon>
        <taxon>Heterobranchia</taxon>
        <taxon>Euthyneura</taxon>
        <taxon>Panpulmonata</taxon>
        <taxon>Sacoglossa</taxon>
        <taxon>Placobranchoidea</taxon>
        <taxon>Plakobranchidae</taxon>
        <taxon>Elysia</taxon>
    </lineage>
</organism>
<evidence type="ECO:0000313" key="1">
    <source>
        <dbReference type="EMBL" id="GFR95200.1"/>
    </source>
</evidence>
<accession>A0AAV4HCM5</accession>
<proteinExistence type="predicted"/>
<sequence length="104" mass="11200">MNAVGAGHAYLISPIPTKVPSGLTEEQHLKTHHSGVGLMTRSSIAHNWLCGQAVRHSLRAREVRGLIHGRVKLRTLKLVLAAAPPSVRHYGFSVKSGPPGVKIM</sequence>
<dbReference type="Proteomes" id="UP000762676">
    <property type="component" value="Unassembled WGS sequence"/>
</dbReference>
<reference evidence="1 2" key="1">
    <citation type="journal article" date="2021" name="Elife">
        <title>Chloroplast acquisition without the gene transfer in kleptoplastic sea slugs, Plakobranchus ocellatus.</title>
        <authorList>
            <person name="Maeda T."/>
            <person name="Takahashi S."/>
            <person name="Yoshida T."/>
            <person name="Shimamura S."/>
            <person name="Takaki Y."/>
            <person name="Nagai Y."/>
            <person name="Toyoda A."/>
            <person name="Suzuki Y."/>
            <person name="Arimoto A."/>
            <person name="Ishii H."/>
            <person name="Satoh N."/>
            <person name="Nishiyama T."/>
            <person name="Hasebe M."/>
            <person name="Maruyama T."/>
            <person name="Minagawa J."/>
            <person name="Obokata J."/>
            <person name="Shigenobu S."/>
        </authorList>
    </citation>
    <scope>NUCLEOTIDE SEQUENCE [LARGE SCALE GENOMIC DNA]</scope>
</reference>